<name>A0A8H5ASZ8_9AGAR</name>
<accession>A0A8H5ASZ8</accession>
<reference evidence="2 3" key="1">
    <citation type="journal article" date="2020" name="ISME J.">
        <title>Uncovering the hidden diversity of litter-decomposition mechanisms in mushroom-forming fungi.</title>
        <authorList>
            <person name="Floudas D."/>
            <person name="Bentzer J."/>
            <person name="Ahren D."/>
            <person name="Johansson T."/>
            <person name="Persson P."/>
            <person name="Tunlid A."/>
        </authorList>
    </citation>
    <scope>NUCLEOTIDE SEQUENCE [LARGE SCALE GENOMIC DNA]</scope>
    <source>
        <strain evidence="2 3">CBS 175.51</strain>
    </source>
</reference>
<proteinExistence type="predicted"/>
<gene>
    <name evidence="2" type="ORF">D9611_012069</name>
</gene>
<feature type="compositionally biased region" description="Pro residues" evidence="1">
    <location>
        <begin position="56"/>
        <end position="65"/>
    </location>
</feature>
<evidence type="ECO:0000313" key="2">
    <source>
        <dbReference type="EMBL" id="KAF5310339.1"/>
    </source>
</evidence>
<sequence length="129" mass="13605">MPKRKADTPSNLKAPKVPRLSANEPFYQNSPEVLAKQGPAVRGSPCPTKFHEHPQRPPSAPPMPAYIPGFPTIPSADSTNMAGLMKPDLAPEAGCLLTNRSFSAPGPESSSTAVETPWNSTGLSIAICV</sequence>
<organism evidence="2 3">
    <name type="scientific">Ephemerocybe angulata</name>
    <dbReference type="NCBI Taxonomy" id="980116"/>
    <lineage>
        <taxon>Eukaryota</taxon>
        <taxon>Fungi</taxon>
        <taxon>Dikarya</taxon>
        <taxon>Basidiomycota</taxon>
        <taxon>Agaricomycotina</taxon>
        <taxon>Agaricomycetes</taxon>
        <taxon>Agaricomycetidae</taxon>
        <taxon>Agaricales</taxon>
        <taxon>Agaricineae</taxon>
        <taxon>Psathyrellaceae</taxon>
        <taxon>Ephemerocybe</taxon>
    </lineage>
</organism>
<dbReference type="Proteomes" id="UP000541558">
    <property type="component" value="Unassembled WGS sequence"/>
</dbReference>
<dbReference type="AlphaFoldDB" id="A0A8H5ASZ8"/>
<feature type="region of interest" description="Disordered" evidence="1">
    <location>
        <begin position="1"/>
        <end position="72"/>
    </location>
</feature>
<evidence type="ECO:0000256" key="1">
    <source>
        <dbReference type="SAM" id="MobiDB-lite"/>
    </source>
</evidence>
<keyword evidence="3" id="KW-1185">Reference proteome</keyword>
<evidence type="ECO:0000313" key="3">
    <source>
        <dbReference type="Proteomes" id="UP000541558"/>
    </source>
</evidence>
<comment type="caution">
    <text evidence="2">The sequence shown here is derived from an EMBL/GenBank/DDBJ whole genome shotgun (WGS) entry which is preliminary data.</text>
</comment>
<protein>
    <submittedName>
        <fullName evidence="2">Uncharacterized protein</fullName>
    </submittedName>
</protein>
<dbReference type="EMBL" id="JAACJK010000230">
    <property type="protein sequence ID" value="KAF5310339.1"/>
    <property type="molecule type" value="Genomic_DNA"/>
</dbReference>